<gene>
    <name evidence="4" type="ORF">PR002_g15964</name>
    <name evidence="5" type="ORF">PR003_g16115</name>
</gene>
<reference evidence="4 7" key="1">
    <citation type="submission" date="2018-09" db="EMBL/GenBank/DDBJ databases">
        <title>Genomic investigation of the strawberry pathogen Phytophthora fragariae indicates pathogenicity is determined by transcriptional variation in three key races.</title>
        <authorList>
            <person name="Adams T.M."/>
            <person name="Armitage A.D."/>
            <person name="Sobczyk M.K."/>
            <person name="Bates H.J."/>
            <person name="Dunwell J.M."/>
            <person name="Nellist C.F."/>
            <person name="Harrison R.J."/>
        </authorList>
    </citation>
    <scope>NUCLEOTIDE SEQUENCE [LARGE SCALE GENOMIC DNA]</scope>
    <source>
        <strain evidence="4 7">SCRP324</strain>
        <strain evidence="5 6">SCRP333</strain>
    </source>
</reference>
<dbReference type="PANTHER" id="PTHR12993:SF11">
    <property type="entry name" value="N-ACETYLGLUCOSAMINYL-PHOSPHATIDYLINOSITOL DE-N-ACETYLASE"/>
    <property type="match status" value="1"/>
</dbReference>
<evidence type="ECO:0000313" key="7">
    <source>
        <dbReference type="Proteomes" id="UP000435112"/>
    </source>
</evidence>
<dbReference type="GO" id="GO:0006506">
    <property type="term" value="P:GPI anchor biosynthetic process"/>
    <property type="evidence" value="ECO:0007669"/>
    <property type="project" value="UniProtKB-UniPathway"/>
</dbReference>
<dbReference type="Proteomes" id="UP000435112">
    <property type="component" value="Unassembled WGS sequence"/>
</dbReference>
<dbReference type="OrthoDB" id="201709at2759"/>
<dbReference type="GO" id="GO:0005783">
    <property type="term" value="C:endoplasmic reticulum"/>
    <property type="evidence" value="ECO:0007669"/>
    <property type="project" value="TreeGrafter"/>
</dbReference>
<dbReference type="EC" id="3.5.1.89" evidence="2"/>
<comment type="similarity">
    <text evidence="1">Belongs to the PIGL family.</text>
</comment>
<dbReference type="PANTHER" id="PTHR12993">
    <property type="entry name" value="N-ACETYLGLUCOSAMINYL-PHOSPHATIDYLINOSITOL DE-N-ACETYLASE-RELATED"/>
    <property type="match status" value="1"/>
</dbReference>
<evidence type="ECO:0000256" key="1">
    <source>
        <dbReference type="ARBA" id="ARBA00006066"/>
    </source>
</evidence>
<dbReference type="EMBL" id="QXFU01001191">
    <property type="protein sequence ID" value="KAE9008236.1"/>
    <property type="molecule type" value="Genomic_DNA"/>
</dbReference>
<dbReference type="Gene3D" id="3.40.50.10320">
    <property type="entry name" value="LmbE-like"/>
    <property type="match status" value="1"/>
</dbReference>
<dbReference type="SUPFAM" id="SSF48371">
    <property type="entry name" value="ARM repeat"/>
    <property type="match status" value="1"/>
</dbReference>
<evidence type="ECO:0000313" key="6">
    <source>
        <dbReference type="Proteomes" id="UP000434957"/>
    </source>
</evidence>
<feature type="region of interest" description="Disordered" evidence="3">
    <location>
        <begin position="79"/>
        <end position="103"/>
    </location>
</feature>
<dbReference type="GO" id="GO:0000225">
    <property type="term" value="F:N-acetylglucosaminylphosphatidylinositol deacetylase activity"/>
    <property type="evidence" value="ECO:0007669"/>
    <property type="project" value="UniProtKB-EC"/>
</dbReference>
<feature type="compositionally biased region" description="Basic and acidic residues" evidence="3">
    <location>
        <begin position="1"/>
        <end position="10"/>
    </location>
</feature>
<feature type="region of interest" description="Disordered" evidence="3">
    <location>
        <begin position="180"/>
        <end position="206"/>
    </location>
</feature>
<feature type="compositionally biased region" description="Basic and acidic residues" evidence="3">
    <location>
        <begin position="79"/>
        <end position="91"/>
    </location>
</feature>
<accession>A0A6A3KLI8</accession>
<comment type="caution">
    <text evidence="4">The sequence shown here is derived from an EMBL/GenBank/DDBJ whole genome shotgun (WGS) entry which is preliminary data.</text>
</comment>
<dbReference type="InterPro" id="IPR003737">
    <property type="entry name" value="GlcNAc_PI_deacetylase-related"/>
</dbReference>
<evidence type="ECO:0000313" key="5">
    <source>
        <dbReference type="EMBL" id="KAE9327024.1"/>
    </source>
</evidence>
<sequence>MLSSRERLQERQGQTAAPRHEHLQQLVDEFQRSPDILRKEEVVANLANFAYDPINYASLCRLRIMDLFLDILDADQEDKSSATSHKEEEAKQQGYPATTAPPRAPRKRQLVEFALGGICNCVPDPALQQQFIDGEGVDIIAPYVLHTLEQPTASELNVAVSALTIAYFLLDSSAFADITSQSESSSRNGQKPQDARAGRGRAADAAGRVQVPDDESLFFLPLVQSLQQPHGDKWRTHLLCLSRGDFDGLGDVRVKELKACAAYIGLSTDHVQVLDDPQLQDGMENHWDVAHVAAVVAEYVERHEIDAVSRRKVVNIFSGHANHIATHFGVKRAVRELQEKCSAAAGDTDDSKKETKAVRGWALESTNILRKYARLLDAPLSYWLSRRKEEENENEERQFVFVCRPQWNYNAMALHQSQFVWYRRLFVAFSRYTFINTFRPLLAVGSADLPAEQKKTQ</sequence>
<dbReference type="InterPro" id="IPR016024">
    <property type="entry name" value="ARM-type_fold"/>
</dbReference>
<evidence type="ECO:0000313" key="4">
    <source>
        <dbReference type="EMBL" id="KAE9008236.1"/>
    </source>
</evidence>
<dbReference type="InterPro" id="IPR024078">
    <property type="entry name" value="LmbE-like_dom_sf"/>
</dbReference>
<dbReference type="UniPathway" id="UPA00196"/>
<evidence type="ECO:0000256" key="2">
    <source>
        <dbReference type="ARBA" id="ARBA00012176"/>
    </source>
</evidence>
<organism evidence="4 7">
    <name type="scientific">Phytophthora rubi</name>
    <dbReference type="NCBI Taxonomy" id="129364"/>
    <lineage>
        <taxon>Eukaryota</taxon>
        <taxon>Sar</taxon>
        <taxon>Stramenopiles</taxon>
        <taxon>Oomycota</taxon>
        <taxon>Peronosporomycetes</taxon>
        <taxon>Peronosporales</taxon>
        <taxon>Peronosporaceae</taxon>
        <taxon>Phytophthora</taxon>
    </lineage>
</organism>
<proteinExistence type="inferred from homology"/>
<feature type="compositionally biased region" description="Polar residues" evidence="3">
    <location>
        <begin position="180"/>
        <end position="191"/>
    </location>
</feature>
<evidence type="ECO:0000256" key="3">
    <source>
        <dbReference type="SAM" id="MobiDB-lite"/>
    </source>
</evidence>
<dbReference type="GO" id="GO:0016020">
    <property type="term" value="C:membrane"/>
    <property type="evidence" value="ECO:0007669"/>
    <property type="project" value="GOC"/>
</dbReference>
<dbReference type="SUPFAM" id="SSF102588">
    <property type="entry name" value="LmbE-like"/>
    <property type="match status" value="1"/>
</dbReference>
<dbReference type="AlphaFoldDB" id="A0A6A3KLI8"/>
<keyword evidence="6" id="KW-1185">Reference proteome</keyword>
<feature type="region of interest" description="Disordered" evidence="3">
    <location>
        <begin position="1"/>
        <end position="21"/>
    </location>
</feature>
<dbReference type="Proteomes" id="UP000434957">
    <property type="component" value="Unassembled WGS sequence"/>
</dbReference>
<protein>
    <recommendedName>
        <fullName evidence="2">N-acetylglucosaminylphosphatidylinositol deacetylase</fullName>
        <ecNumber evidence="2">3.5.1.89</ecNumber>
    </recommendedName>
</protein>
<dbReference type="EMBL" id="QXFT01001158">
    <property type="protein sequence ID" value="KAE9327024.1"/>
    <property type="molecule type" value="Genomic_DNA"/>
</dbReference>
<dbReference type="Pfam" id="PF02585">
    <property type="entry name" value="PIG-L"/>
    <property type="match status" value="1"/>
</dbReference>
<name>A0A6A3KLI8_9STRA</name>